<dbReference type="PROSITE" id="PS50850">
    <property type="entry name" value="MFS"/>
    <property type="match status" value="1"/>
</dbReference>
<dbReference type="Gene3D" id="1.20.1250.20">
    <property type="entry name" value="MFS general substrate transporter like domains"/>
    <property type="match status" value="1"/>
</dbReference>
<dbReference type="PANTHER" id="PTHR23531:SF2">
    <property type="entry name" value="PERMEASE"/>
    <property type="match status" value="1"/>
</dbReference>
<sequence>MQTRLWTKDFILVCATNLFLFLNYYYLLVTLPIYLIQEMNGPKSQVGLVITVFFISAILIRPFAGQWIMSYGIKKIFFIALAIYLASSFMYFFTTTLSSLLILRLIHGVGFGMVTTTAGTIVANLIPDSRKGEGMGYFGLTMNISMALGPFLGLIAMYNWGATIMFAVSAASVMIGTITGLLISLPKKDIKVERPVKKGIDLHSVFEISALKISIVALFFGFIYSSIVSFVSVYAEEIHLSHVASYFFIVYAVVLILSRPFTGRWFDQYGANFIIYPAILLFAAGLYLLSSAASAFIFLLAAAFVGLGWGTIFPSAQTIAIQVARPERRGVATATFLSLFDTGIGIGSLIIGYVGAGIGYSSLYFYCSIFTILGIGVYYLLHGRISQEVKNFSKEKTV</sequence>
<organism evidence="8 9">
    <name type="scientific">Bacillus benzoevorans</name>
    <dbReference type="NCBI Taxonomy" id="1456"/>
    <lineage>
        <taxon>Bacteria</taxon>
        <taxon>Bacillati</taxon>
        <taxon>Bacillota</taxon>
        <taxon>Bacilli</taxon>
        <taxon>Bacillales</taxon>
        <taxon>Bacillaceae</taxon>
        <taxon>Bacillus</taxon>
    </lineage>
</organism>
<feature type="transmembrane region" description="Helical" evidence="6">
    <location>
        <begin position="239"/>
        <end position="257"/>
    </location>
</feature>
<dbReference type="PANTHER" id="PTHR23531">
    <property type="entry name" value="QUINOLENE RESISTANCE PROTEIN NORA"/>
    <property type="match status" value="1"/>
</dbReference>
<dbReference type="InterPro" id="IPR036259">
    <property type="entry name" value="MFS_trans_sf"/>
</dbReference>
<dbReference type="EMBL" id="JACHGK010000017">
    <property type="protein sequence ID" value="MBB6447094.1"/>
    <property type="molecule type" value="Genomic_DNA"/>
</dbReference>
<feature type="transmembrane region" description="Helical" evidence="6">
    <location>
        <begin position="334"/>
        <end position="356"/>
    </location>
</feature>
<dbReference type="InterPro" id="IPR020846">
    <property type="entry name" value="MFS_dom"/>
</dbReference>
<feature type="transmembrane region" description="Helical" evidence="6">
    <location>
        <begin position="46"/>
        <end position="64"/>
    </location>
</feature>
<comment type="caution">
    <text evidence="8">The sequence shown here is derived from an EMBL/GenBank/DDBJ whole genome shotgun (WGS) entry which is preliminary data.</text>
</comment>
<keyword evidence="9" id="KW-1185">Reference proteome</keyword>
<dbReference type="CDD" id="cd17489">
    <property type="entry name" value="MFS_YfcJ_like"/>
    <property type="match status" value="1"/>
</dbReference>
<gene>
    <name evidence="8" type="ORF">HNR53_003773</name>
</gene>
<dbReference type="Pfam" id="PF07690">
    <property type="entry name" value="MFS_1"/>
    <property type="match status" value="1"/>
</dbReference>
<dbReference type="SUPFAM" id="SSF103473">
    <property type="entry name" value="MFS general substrate transporter"/>
    <property type="match status" value="1"/>
</dbReference>
<comment type="subcellular location">
    <subcellularLocation>
        <location evidence="1">Cell membrane</location>
        <topology evidence="1">Multi-pass membrane protein</topology>
    </subcellularLocation>
</comment>
<feature type="transmembrane region" description="Helical" evidence="6">
    <location>
        <begin position="12"/>
        <end position="34"/>
    </location>
</feature>
<evidence type="ECO:0000256" key="6">
    <source>
        <dbReference type="SAM" id="Phobius"/>
    </source>
</evidence>
<keyword evidence="5 6" id="KW-0472">Membrane</keyword>
<evidence type="ECO:0000259" key="7">
    <source>
        <dbReference type="PROSITE" id="PS50850"/>
    </source>
</evidence>
<reference evidence="8 9" key="1">
    <citation type="submission" date="2020-08" db="EMBL/GenBank/DDBJ databases">
        <title>Genomic Encyclopedia of Type Strains, Phase IV (KMG-IV): sequencing the most valuable type-strain genomes for metagenomic binning, comparative biology and taxonomic classification.</title>
        <authorList>
            <person name="Goeker M."/>
        </authorList>
    </citation>
    <scope>NUCLEOTIDE SEQUENCE [LARGE SCALE GENOMIC DNA]</scope>
    <source>
        <strain evidence="8 9">DSM 5391</strain>
    </source>
</reference>
<evidence type="ECO:0000256" key="5">
    <source>
        <dbReference type="ARBA" id="ARBA00023136"/>
    </source>
</evidence>
<proteinExistence type="predicted"/>
<evidence type="ECO:0000256" key="1">
    <source>
        <dbReference type="ARBA" id="ARBA00004651"/>
    </source>
</evidence>
<dbReference type="PROSITE" id="PS00217">
    <property type="entry name" value="SUGAR_TRANSPORT_2"/>
    <property type="match status" value="1"/>
</dbReference>
<feature type="transmembrane region" description="Helical" evidence="6">
    <location>
        <begin position="269"/>
        <end position="289"/>
    </location>
</feature>
<dbReference type="AlphaFoldDB" id="A0A7X0HUF2"/>
<evidence type="ECO:0000256" key="3">
    <source>
        <dbReference type="ARBA" id="ARBA00022692"/>
    </source>
</evidence>
<feature type="transmembrane region" description="Helical" evidence="6">
    <location>
        <begin position="164"/>
        <end position="185"/>
    </location>
</feature>
<keyword evidence="2" id="KW-0813">Transport</keyword>
<dbReference type="RefSeq" id="WP_246439675.1">
    <property type="nucleotide sequence ID" value="NZ_JACHGK010000017.1"/>
</dbReference>
<evidence type="ECO:0000313" key="8">
    <source>
        <dbReference type="EMBL" id="MBB6447094.1"/>
    </source>
</evidence>
<protein>
    <submittedName>
        <fullName evidence="8">MFS family permease</fullName>
    </submittedName>
</protein>
<feature type="transmembrane region" description="Helical" evidence="6">
    <location>
        <begin position="76"/>
        <end position="93"/>
    </location>
</feature>
<evidence type="ECO:0000256" key="4">
    <source>
        <dbReference type="ARBA" id="ARBA00022989"/>
    </source>
</evidence>
<evidence type="ECO:0000256" key="2">
    <source>
        <dbReference type="ARBA" id="ARBA00022448"/>
    </source>
</evidence>
<keyword evidence="4 6" id="KW-1133">Transmembrane helix</keyword>
<feature type="transmembrane region" description="Helical" evidence="6">
    <location>
        <begin position="362"/>
        <end position="381"/>
    </location>
</feature>
<dbReference type="InterPro" id="IPR011701">
    <property type="entry name" value="MFS"/>
</dbReference>
<feature type="transmembrane region" description="Helical" evidence="6">
    <location>
        <begin position="295"/>
        <end position="313"/>
    </location>
</feature>
<dbReference type="InterPro" id="IPR052714">
    <property type="entry name" value="MFS_Exporter"/>
</dbReference>
<name>A0A7X0HUF2_9BACI</name>
<dbReference type="InterPro" id="IPR005829">
    <property type="entry name" value="Sugar_transporter_CS"/>
</dbReference>
<feature type="domain" description="Major facilitator superfamily (MFS) profile" evidence="7">
    <location>
        <begin position="10"/>
        <end position="386"/>
    </location>
</feature>
<dbReference type="Proteomes" id="UP000531594">
    <property type="component" value="Unassembled WGS sequence"/>
</dbReference>
<feature type="transmembrane region" description="Helical" evidence="6">
    <location>
        <begin position="205"/>
        <end position="227"/>
    </location>
</feature>
<feature type="transmembrane region" description="Helical" evidence="6">
    <location>
        <begin position="105"/>
        <end position="126"/>
    </location>
</feature>
<dbReference type="GO" id="GO:0005886">
    <property type="term" value="C:plasma membrane"/>
    <property type="evidence" value="ECO:0007669"/>
    <property type="project" value="UniProtKB-SubCell"/>
</dbReference>
<feature type="transmembrane region" description="Helical" evidence="6">
    <location>
        <begin position="138"/>
        <end position="158"/>
    </location>
</feature>
<keyword evidence="3 6" id="KW-0812">Transmembrane</keyword>
<dbReference type="GO" id="GO:0022857">
    <property type="term" value="F:transmembrane transporter activity"/>
    <property type="evidence" value="ECO:0007669"/>
    <property type="project" value="InterPro"/>
</dbReference>
<accession>A0A7X0HUF2</accession>
<evidence type="ECO:0000313" key="9">
    <source>
        <dbReference type="Proteomes" id="UP000531594"/>
    </source>
</evidence>